<feature type="compositionally biased region" description="Polar residues" evidence="6">
    <location>
        <begin position="22"/>
        <end position="31"/>
    </location>
</feature>
<dbReference type="PROSITE" id="PS50850">
    <property type="entry name" value="MFS"/>
    <property type="match status" value="1"/>
</dbReference>
<sequence>MADVEAKAIDALQSKDVALETGSENKSSNGQHPERPPLLRDLTDKEYEEMEKRLVRKIDRRLLPPLIIIYIMNYLDRNAIGSARLGGLEADIGLKGTEYQTCVSILFVGYILMQVPSNLFLNKIGRPRIYLPACMAVWGVLCACSGATHSFGGLLATRFLLGFVEAAYYPGAVATLSVWYARKELGVRTGIFYCGSMLSGAFSGLITAGINSGLDGARGLLAWRWIFIIEGSATVFIALLAIFVLPDFPANTGWLTDQERQLALYRLKLDAAGEQDWVSSETQPMLEGLKLLIRDSKNWVLVIIVYGAASSISINAFFPTVVKSFGKSNTETLLLTAPPYLLACIVCGLASYNADRTQERYLHLVIPLAVALIGFIISSAATGIGPRYFGAMIMLPGIYTGFNMAIVWTSNTIYRPPSKRAAAVAFNNAVSTICSIYGSYLYPSNAGPRFVLAFSINAAMALMAIVGATVLRFMLKKENEKMEKAERDALAAGEEPPANSGFRYLT</sequence>
<dbReference type="Gene3D" id="1.20.1250.20">
    <property type="entry name" value="MFS general substrate transporter like domains"/>
    <property type="match status" value="2"/>
</dbReference>
<feature type="transmembrane region" description="Helical" evidence="7">
    <location>
        <begin position="452"/>
        <end position="475"/>
    </location>
</feature>
<feature type="transmembrane region" description="Helical" evidence="7">
    <location>
        <begin position="103"/>
        <end position="122"/>
    </location>
</feature>
<name>S3C312_OPHP1</name>
<dbReference type="HOGENOM" id="CLU_001265_0_6_1"/>
<feature type="domain" description="Major facilitator superfamily (MFS) profile" evidence="8">
    <location>
        <begin position="62"/>
        <end position="479"/>
    </location>
</feature>
<feature type="transmembrane region" description="Helical" evidence="7">
    <location>
        <begin position="160"/>
        <end position="179"/>
    </location>
</feature>
<feature type="transmembrane region" description="Helical" evidence="7">
    <location>
        <begin position="222"/>
        <end position="245"/>
    </location>
</feature>
<proteinExistence type="predicted"/>
<keyword evidence="5 7" id="KW-0472">Membrane</keyword>
<keyword evidence="4 7" id="KW-1133">Transmembrane helix</keyword>
<dbReference type="InterPro" id="IPR036259">
    <property type="entry name" value="MFS_trans_sf"/>
</dbReference>
<dbReference type="GO" id="GO:0022857">
    <property type="term" value="F:transmembrane transporter activity"/>
    <property type="evidence" value="ECO:0007669"/>
    <property type="project" value="InterPro"/>
</dbReference>
<comment type="subcellular location">
    <subcellularLocation>
        <location evidence="1">Membrane</location>
        <topology evidence="1">Multi-pass membrane protein</topology>
    </subcellularLocation>
</comment>
<dbReference type="VEuPathDB" id="FungiDB:F503_07808"/>
<evidence type="ECO:0000256" key="4">
    <source>
        <dbReference type="ARBA" id="ARBA00022989"/>
    </source>
</evidence>
<dbReference type="Proteomes" id="UP000016923">
    <property type="component" value="Unassembled WGS sequence"/>
</dbReference>
<dbReference type="PANTHER" id="PTHR43791:SF92">
    <property type="entry name" value="AGL026WP"/>
    <property type="match status" value="1"/>
</dbReference>
<evidence type="ECO:0000313" key="9">
    <source>
        <dbReference type="EMBL" id="EPE07157.1"/>
    </source>
</evidence>
<feature type="transmembrane region" description="Helical" evidence="7">
    <location>
        <begin position="129"/>
        <end position="148"/>
    </location>
</feature>
<dbReference type="Pfam" id="PF07690">
    <property type="entry name" value="MFS_1"/>
    <property type="match status" value="1"/>
</dbReference>
<protein>
    <submittedName>
        <fullName evidence="9">Pantothenate transporter liz1</fullName>
    </submittedName>
</protein>
<feature type="transmembrane region" description="Helical" evidence="7">
    <location>
        <begin position="421"/>
        <end position="440"/>
    </location>
</feature>
<dbReference type="AlphaFoldDB" id="S3C312"/>
<keyword evidence="2" id="KW-0813">Transport</keyword>
<dbReference type="FunFam" id="1.20.1250.20:FF:000057">
    <property type="entry name" value="MFS general substrate transporter"/>
    <property type="match status" value="1"/>
</dbReference>
<dbReference type="OMA" id="NERFWHT"/>
<dbReference type="InterPro" id="IPR020846">
    <property type="entry name" value="MFS_dom"/>
</dbReference>
<dbReference type="InterPro" id="IPR011701">
    <property type="entry name" value="MFS"/>
</dbReference>
<dbReference type="GO" id="GO:0016020">
    <property type="term" value="C:membrane"/>
    <property type="evidence" value="ECO:0007669"/>
    <property type="project" value="UniProtKB-SubCell"/>
</dbReference>
<evidence type="ECO:0000256" key="7">
    <source>
        <dbReference type="SAM" id="Phobius"/>
    </source>
</evidence>
<dbReference type="FunFam" id="1.20.1250.20:FF:000013">
    <property type="entry name" value="MFS general substrate transporter"/>
    <property type="match status" value="1"/>
</dbReference>
<organism evidence="9 10">
    <name type="scientific">Ophiostoma piceae (strain UAMH 11346)</name>
    <name type="common">Sap stain fungus</name>
    <dbReference type="NCBI Taxonomy" id="1262450"/>
    <lineage>
        <taxon>Eukaryota</taxon>
        <taxon>Fungi</taxon>
        <taxon>Dikarya</taxon>
        <taxon>Ascomycota</taxon>
        <taxon>Pezizomycotina</taxon>
        <taxon>Sordariomycetes</taxon>
        <taxon>Sordariomycetidae</taxon>
        <taxon>Ophiostomatales</taxon>
        <taxon>Ophiostomataceae</taxon>
        <taxon>Ophiostoma</taxon>
    </lineage>
</organism>
<keyword evidence="10" id="KW-1185">Reference proteome</keyword>
<dbReference type="EMBL" id="KE148151">
    <property type="protein sequence ID" value="EPE07157.1"/>
    <property type="molecule type" value="Genomic_DNA"/>
</dbReference>
<evidence type="ECO:0000256" key="3">
    <source>
        <dbReference type="ARBA" id="ARBA00022692"/>
    </source>
</evidence>
<evidence type="ECO:0000256" key="6">
    <source>
        <dbReference type="SAM" id="MobiDB-lite"/>
    </source>
</evidence>
<dbReference type="PANTHER" id="PTHR43791">
    <property type="entry name" value="PERMEASE-RELATED"/>
    <property type="match status" value="1"/>
</dbReference>
<feature type="transmembrane region" description="Helical" evidence="7">
    <location>
        <begin position="191"/>
        <end position="210"/>
    </location>
</feature>
<feature type="transmembrane region" description="Helical" evidence="7">
    <location>
        <begin position="333"/>
        <end position="354"/>
    </location>
</feature>
<feature type="region of interest" description="Disordered" evidence="6">
    <location>
        <begin position="486"/>
        <end position="506"/>
    </location>
</feature>
<gene>
    <name evidence="9" type="ORF">F503_07808</name>
</gene>
<reference evidence="9 10" key="1">
    <citation type="journal article" date="2013" name="BMC Genomics">
        <title>The genome and transcriptome of the pine saprophyte Ophiostoma piceae, and a comparison with the bark beetle-associated pine pathogen Grosmannia clavigera.</title>
        <authorList>
            <person name="Haridas S."/>
            <person name="Wang Y."/>
            <person name="Lim L."/>
            <person name="Massoumi Alamouti S."/>
            <person name="Jackman S."/>
            <person name="Docking R."/>
            <person name="Robertson G."/>
            <person name="Birol I."/>
            <person name="Bohlmann J."/>
            <person name="Breuil C."/>
        </authorList>
    </citation>
    <scope>NUCLEOTIDE SEQUENCE [LARGE SCALE GENOMIC DNA]</scope>
    <source>
        <strain evidence="9 10">UAMH 11346</strain>
    </source>
</reference>
<evidence type="ECO:0000259" key="8">
    <source>
        <dbReference type="PROSITE" id="PS50850"/>
    </source>
</evidence>
<evidence type="ECO:0000313" key="10">
    <source>
        <dbReference type="Proteomes" id="UP000016923"/>
    </source>
</evidence>
<feature type="transmembrane region" description="Helical" evidence="7">
    <location>
        <begin position="388"/>
        <end position="409"/>
    </location>
</feature>
<evidence type="ECO:0000256" key="1">
    <source>
        <dbReference type="ARBA" id="ARBA00004141"/>
    </source>
</evidence>
<feature type="transmembrane region" description="Helical" evidence="7">
    <location>
        <begin position="62"/>
        <end position="83"/>
    </location>
</feature>
<dbReference type="OrthoDB" id="2250022at2759"/>
<evidence type="ECO:0000256" key="2">
    <source>
        <dbReference type="ARBA" id="ARBA00022448"/>
    </source>
</evidence>
<keyword evidence="3 7" id="KW-0812">Transmembrane</keyword>
<feature type="transmembrane region" description="Helical" evidence="7">
    <location>
        <begin position="299"/>
        <end position="321"/>
    </location>
</feature>
<feature type="transmembrane region" description="Helical" evidence="7">
    <location>
        <begin position="361"/>
        <end position="382"/>
    </location>
</feature>
<dbReference type="SUPFAM" id="SSF103473">
    <property type="entry name" value="MFS general substrate transporter"/>
    <property type="match status" value="1"/>
</dbReference>
<dbReference type="eggNOG" id="KOG2533">
    <property type="taxonomic scope" value="Eukaryota"/>
</dbReference>
<feature type="region of interest" description="Disordered" evidence="6">
    <location>
        <begin position="20"/>
        <end position="39"/>
    </location>
</feature>
<accession>S3C312</accession>
<evidence type="ECO:0000256" key="5">
    <source>
        <dbReference type="ARBA" id="ARBA00023136"/>
    </source>
</evidence>